<comment type="caution">
    <text evidence="1">The sequence shown here is derived from an EMBL/GenBank/DDBJ whole genome shotgun (WGS) entry which is preliminary data.</text>
</comment>
<dbReference type="EMBL" id="SZPR01000018">
    <property type="protein sequence ID" value="TKT07350.1"/>
    <property type="molecule type" value="Genomic_DNA"/>
</dbReference>
<accession>A0A4U5WYG4</accession>
<dbReference type="Proteomes" id="UP000308632">
    <property type="component" value="Unassembled WGS sequence"/>
</dbReference>
<protein>
    <submittedName>
        <fullName evidence="1">Uncharacterized protein</fullName>
    </submittedName>
</protein>
<name>A0A4U5WYG4_STRGB</name>
<gene>
    <name evidence="1" type="ORF">E4U92_21695</name>
</gene>
<dbReference type="AlphaFoldDB" id="A0A4U5WYG4"/>
<evidence type="ECO:0000313" key="2">
    <source>
        <dbReference type="Proteomes" id="UP000308632"/>
    </source>
</evidence>
<proteinExistence type="predicted"/>
<evidence type="ECO:0000313" key="1">
    <source>
        <dbReference type="EMBL" id="TKT07350.1"/>
    </source>
</evidence>
<organism evidence="1 2">
    <name type="scientific">Streptomyces galbus</name>
    <dbReference type="NCBI Taxonomy" id="33898"/>
    <lineage>
        <taxon>Bacteria</taxon>
        <taxon>Bacillati</taxon>
        <taxon>Actinomycetota</taxon>
        <taxon>Actinomycetes</taxon>
        <taxon>Kitasatosporales</taxon>
        <taxon>Streptomycetaceae</taxon>
        <taxon>Streptomyces</taxon>
    </lineage>
</organism>
<dbReference type="RefSeq" id="WP_137302111.1">
    <property type="nucleotide sequence ID" value="NZ_BMVD01000005.1"/>
</dbReference>
<sequence>MRSPALTAALADIDTVFDGFASPTETGCGRCRLPEETAHLRSPYTRDGTGLEDVLDGVRRVGRPHHVRPPRRHPRLDGVGLFDRPAPPVGPGQPVEPLRGVLSIRIPHAEDELPAALRSWVAAHAPVRLRALGEPDLAERAGLLALSYDDRWAHPYWRTASATS</sequence>
<reference evidence="1 2" key="1">
    <citation type="submission" date="2019-04" db="EMBL/GenBank/DDBJ databases">
        <title>Streptomyces lasaliensis sp.nov., an Actinomycete isolated from soil which produces the polyether antibiotic lasalocid.</title>
        <authorList>
            <person name="Erwin G."/>
            <person name="Haber C."/>
        </authorList>
    </citation>
    <scope>NUCLEOTIDE SEQUENCE [LARGE SCALE GENOMIC DNA]</scope>
    <source>
        <strain evidence="1 2">DSM 40089</strain>
    </source>
</reference>